<evidence type="ECO:0000313" key="2">
    <source>
        <dbReference type="EMBL" id="MRG93665.1"/>
    </source>
</evidence>
<dbReference type="RefSeq" id="WP_153820475.1">
    <property type="nucleotide sequence ID" value="NZ_WJIE01000004.1"/>
</dbReference>
<name>A0A6N7PTT2_9BACT</name>
<evidence type="ECO:0000313" key="3">
    <source>
        <dbReference type="Proteomes" id="UP000440224"/>
    </source>
</evidence>
<protein>
    <submittedName>
        <fullName evidence="2">Uncharacterized protein</fullName>
    </submittedName>
</protein>
<dbReference type="OrthoDB" id="5517732at2"/>
<organism evidence="2 3">
    <name type="scientific">Polyangium spumosum</name>
    <dbReference type="NCBI Taxonomy" id="889282"/>
    <lineage>
        <taxon>Bacteria</taxon>
        <taxon>Pseudomonadati</taxon>
        <taxon>Myxococcota</taxon>
        <taxon>Polyangia</taxon>
        <taxon>Polyangiales</taxon>
        <taxon>Polyangiaceae</taxon>
        <taxon>Polyangium</taxon>
    </lineage>
</organism>
<feature type="region of interest" description="Disordered" evidence="1">
    <location>
        <begin position="75"/>
        <end position="99"/>
    </location>
</feature>
<dbReference type="EMBL" id="WJIE01000004">
    <property type="protein sequence ID" value="MRG93665.1"/>
    <property type="molecule type" value="Genomic_DNA"/>
</dbReference>
<reference evidence="2 3" key="1">
    <citation type="submission" date="2019-10" db="EMBL/GenBank/DDBJ databases">
        <title>A soil myxobacterium in the family Polyangiaceae.</title>
        <authorList>
            <person name="Li Y."/>
            <person name="Wang J."/>
        </authorList>
    </citation>
    <scope>NUCLEOTIDE SEQUENCE [LARGE SCALE GENOMIC DNA]</scope>
    <source>
        <strain evidence="2 3">DSM 14734</strain>
    </source>
</reference>
<dbReference type="Proteomes" id="UP000440224">
    <property type="component" value="Unassembled WGS sequence"/>
</dbReference>
<sequence length="213" mass="22924">MKNEAAFTLMLLACGGGVLLGRALPRDPSRDAGATPGRAPTVTFTPSRQPSCGADRAELEKTQAELARCVASTFRAPPVEPSAEPVAEPAEEPDEDTPEEYAARDAARMRRNVEVLKTHKEVIFVRRSDHSLWFYPPDQQIDDGLIVARRLPSGEIGWYDPDAGPRTDPSAFKPAPPGSTHAMPEIETGPDGLIRVNGAIADPAVQKMFGGAR</sequence>
<keyword evidence="3" id="KW-1185">Reference proteome</keyword>
<dbReference type="AlphaFoldDB" id="A0A6N7PTT2"/>
<accession>A0A6N7PTT2</accession>
<gene>
    <name evidence="2" type="ORF">GF068_17360</name>
</gene>
<feature type="region of interest" description="Disordered" evidence="1">
    <location>
        <begin position="22"/>
        <end position="56"/>
    </location>
</feature>
<proteinExistence type="predicted"/>
<feature type="compositionally biased region" description="Acidic residues" evidence="1">
    <location>
        <begin position="89"/>
        <end position="99"/>
    </location>
</feature>
<comment type="caution">
    <text evidence="2">The sequence shown here is derived from an EMBL/GenBank/DDBJ whole genome shotgun (WGS) entry which is preliminary data.</text>
</comment>
<evidence type="ECO:0000256" key="1">
    <source>
        <dbReference type="SAM" id="MobiDB-lite"/>
    </source>
</evidence>